<accession>A0A4U2ZTH7</accession>
<sequence length="34" mass="3753">MERQVRMVAFYATNENVGKSTLSIAMANELAHLG</sequence>
<proteinExistence type="predicted"/>
<comment type="caution">
    <text evidence="1">The sequence shown here is derived from an EMBL/GenBank/DDBJ whole genome shotgun (WGS) entry which is preliminary data.</text>
</comment>
<dbReference type="AlphaFoldDB" id="A0A4U2ZTH7"/>
<reference evidence="1 2" key="1">
    <citation type="journal article" date="2019" name="Environ. Microbiol.">
        <title>An active ?-lactamase is a part of an orchestrated cell wall stress resistance network of Bacillus subtilis and related rhizosphere species.</title>
        <authorList>
            <person name="Bucher T."/>
            <person name="Keren-Paz A."/>
            <person name="Hausser J."/>
            <person name="Olender T."/>
            <person name="Cytryn E."/>
            <person name="Kolodkin-Gal I."/>
        </authorList>
    </citation>
    <scope>NUCLEOTIDE SEQUENCE [LARGE SCALE GENOMIC DNA]</scope>
    <source>
        <strain evidence="1 2">I186</strain>
    </source>
</reference>
<protein>
    <submittedName>
        <fullName evidence="1">ParA family protein</fullName>
    </submittedName>
</protein>
<name>A0A4U2ZTH7_BACMY</name>
<evidence type="ECO:0000313" key="2">
    <source>
        <dbReference type="Proteomes" id="UP000305524"/>
    </source>
</evidence>
<evidence type="ECO:0000313" key="1">
    <source>
        <dbReference type="EMBL" id="TKI78534.1"/>
    </source>
</evidence>
<dbReference type="Proteomes" id="UP000305524">
    <property type="component" value="Unassembled WGS sequence"/>
</dbReference>
<dbReference type="EMBL" id="SZOD01001346">
    <property type="protein sequence ID" value="TKI78534.1"/>
    <property type="molecule type" value="Genomic_DNA"/>
</dbReference>
<feature type="non-terminal residue" evidence="1">
    <location>
        <position position="34"/>
    </location>
</feature>
<organism evidence="1 2">
    <name type="scientific">Bacillus mycoides</name>
    <dbReference type="NCBI Taxonomy" id="1405"/>
    <lineage>
        <taxon>Bacteria</taxon>
        <taxon>Bacillati</taxon>
        <taxon>Bacillota</taxon>
        <taxon>Bacilli</taxon>
        <taxon>Bacillales</taxon>
        <taxon>Bacillaceae</taxon>
        <taxon>Bacillus</taxon>
        <taxon>Bacillus cereus group</taxon>
    </lineage>
</organism>
<gene>
    <name evidence="1" type="ORF">FC701_34305</name>
</gene>